<dbReference type="PANTHER" id="PTHR30448">
    <property type="entry name" value="RNASE ADAPTER PROTEIN RAPZ"/>
    <property type="match status" value="1"/>
</dbReference>
<dbReference type="PIRSF" id="PIRSF005052">
    <property type="entry name" value="P-loopkin"/>
    <property type="match status" value="1"/>
</dbReference>
<dbReference type="InterPro" id="IPR053930">
    <property type="entry name" value="RapZ-like_N"/>
</dbReference>
<dbReference type="GO" id="GO:0005524">
    <property type="term" value="F:ATP binding"/>
    <property type="evidence" value="ECO:0007669"/>
    <property type="project" value="UniProtKB-UniRule"/>
</dbReference>
<keyword evidence="3 4" id="KW-0342">GTP-binding</keyword>
<dbReference type="SUPFAM" id="SSF52540">
    <property type="entry name" value="P-loop containing nucleoside triphosphate hydrolases"/>
    <property type="match status" value="1"/>
</dbReference>
<keyword evidence="8" id="KW-1185">Reference proteome</keyword>
<dbReference type="HAMAP" id="MF_00636">
    <property type="entry name" value="RapZ_like"/>
    <property type="match status" value="1"/>
</dbReference>
<feature type="binding site" evidence="4">
    <location>
        <begin position="59"/>
        <end position="62"/>
    </location>
    <ligand>
        <name>GTP</name>
        <dbReference type="ChEBI" id="CHEBI:37565"/>
    </ligand>
</feature>
<evidence type="ECO:0000313" key="8">
    <source>
        <dbReference type="Proteomes" id="UP000028542"/>
    </source>
</evidence>
<organism evidence="7 8">
    <name type="scientific">Clostridium sulfidigenes</name>
    <dbReference type="NCBI Taxonomy" id="318464"/>
    <lineage>
        <taxon>Bacteria</taxon>
        <taxon>Bacillati</taxon>
        <taxon>Bacillota</taxon>
        <taxon>Clostridia</taxon>
        <taxon>Eubacteriales</taxon>
        <taxon>Clostridiaceae</taxon>
        <taxon>Clostridium</taxon>
    </lineage>
</organism>
<dbReference type="STRING" id="318464.IO99_08260"/>
<protein>
    <submittedName>
        <fullName evidence="7">GlmZ(SRNA)-inactivating NTPase</fullName>
    </submittedName>
</protein>
<evidence type="ECO:0000256" key="3">
    <source>
        <dbReference type="ARBA" id="ARBA00023134"/>
    </source>
</evidence>
<dbReference type="Proteomes" id="UP000028542">
    <property type="component" value="Unassembled WGS sequence"/>
</dbReference>
<dbReference type="AlphaFoldDB" id="A0A084JD26"/>
<feature type="domain" description="RapZ C-terminal" evidence="6">
    <location>
        <begin position="165"/>
        <end position="283"/>
    </location>
</feature>
<evidence type="ECO:0000256" key="4">
    <source>
        <dbReference type="HAMAP-Rule" id="MF_00636"/>
    </source>
</evidence>
<evidence type="ECO:0000259" key="6">
    <source>
        <dbReference type="Pfam" id="PF22740"/>
    </source>
</evidence>
<dbReference type="Pfam" id="PF03668">
    <property type="entry name" value="RapZ-like_N"/>
    <property type="match status" value="1"/>
</dbReference>
<feature type="binding site" evidence="4">
    <location>
        <begin position="8"/>
        <end position="15"/>
    </location>
    <ligand>
        <name>ATP</name>
        <dbReference type="ChEBI" id="CHEBI:30616"/>
    </ligand>
</feature>
<dbReference type="GO" id="GO:0005525">
    <property type="term" value="F:GTP binding"/>
    <property type="evidence" value="ECO:0007669"/>
    <property type="project" value="UniProtKB-UniRule"/>
</dbReference>
<evidence type="ECO:0000259" key="5">
    <source>
        <dbReference type="Pfam" id="PF03668"/>
    </source>
</evidence>
<dbReference type="PANTHER" id="PTHR30448:SF0">
    <property type="entry name" value="RNASE ADAPTER PROTEIN RAPZ"/>
    <property type="match status" value="1"/>
</dbReference>
<accession>A0A084JD26</accession>
<dbReference type="RefSeq" id="WP_035132153.1">
    <property type="nucleotide sequence ID" value="NZ_JPMD01000017.1"/>
</dbReference>
<name>A0A084JD26_9CLOT</name>
<dbReference type="Pfam" id="PF22740">
    <property type="entry name" value="PapZ_C"/>
    <property type="match status" value="1"/>
</dbReference>
<keyword evidence="2 4" id="KW-0067">ATP-binding</keyword>
<sequence>MKFLIVTGMSGAGKTQAIRSLEDLGFYCVDNLPPTLIIKFAEVCFKTEGKIDKIAIVVDIRGRTFFDDLLGSLSTLDKEGYLYEVLYLEATDETLVKRYKESRRKHPLAPDGRIINGISIEKKKLKGIRERASKIINTSKLTNKELNEEITMAYGDEGQIEGPLLINVISFGFKYGIPLDADLVMDVRFIPNPYYIADLKPFSGLDKPVKDYVLSKVETQQFVEKFIEMLKFLIPNYKIEGKRQLIVAIGCTGGRHRSVAIANKVYETLNHNGNSVTIDHRDINEDVSRGAGKR</sequence>
<evidence type="ECO:0000256" key="1">
    <source>
        <dbReference type="ARBA" id="ARBA00022741"/>
    </source>
</evidence>
<dbReference type="InterPro" id="IPR053931">
    <property type="entry name" value="RapZ_C"/>
</dbReference>
<comment type="caution">
    <text evidence="7">The sequence shown here is derived from an EMBL/GenBank/DDBJ whole genome shotgun (WGS) entry which is preliminary data.</text>
</comment>
<dbReference type="InterPro" id="IPR005337">
    <property type="entry name" value="RapZ-like"/>
</dbReference>
<dbReference type="NCBIfam" id="NF003828">
    <property type="entry name" value="PRK05416.1"/>
    <property type="match status" value="1"/>
</dbReference>
<reference evidence="7 8" key="1">
    <citation type="submission" date="2014-07" db="EMBL/GenBank/DDBJ databases">
        <title>Draft genome of Clostridium sulfidigenes 113A isolated from sediments associated with methane hydrate from Krishna Godavari basin.</title>
        <authorList>
            <person name="Honkalas V.S."/>
            <person name="Dabir A.P."/>
            <person name="Arora P."/>
            <person name="Dhakephalkar P.K."/>
        </authorList>
    </citation>
    <scope>NUCLEOTIDE SEQUENCE [LARGE SCALE GENOMIC DNA]</scope>
    <source>
        <strain evidence="7 8">113A</strain>
    </source>
</reference>
<proteinExistence type="inferred from homology"/>
<evidence type="ECO:0000313" key="7">
    <source>
        <dbReference type="EMBL" id="KEZ86860.1"/>
    </source>
</evidence>
<dbReference type="eggNOG" id="COG1660">
    <property type="taxonomic scope" value="Bacteria"/>
</dbReference>
<feature type="domain" description="RapZ-like N-terminal" evidence="5">
    <location>
        <begin position="1"/>
        <end position="154"/>
    </location>
</feature>
<evidence type="ECO:0000256" key="2">
    <source>
        <dbReference type="ARBA" id="ARBA00022840"/>
    </source>
</evidence>
<dbReference type="EMBL" id="JPMD01000017">
    <property type="protein sequence ID" value="KEZ86860.1"/>
    <property type="molecule type" value="Genomic_DNA"/>
</dbReference>
<keyword evidence="1 4" id="KW-0547">Nucleotide-binding</keyword>
<dbReference type="InterPro" id="IPR027417">
    <property type="entry name" value="P-loop_NTPase"/>
</dbReference>
<gene>
    <name evidence="7" type="ORF">IO99_08260</name>
</gene>